<protein>
    <submittedName>
        <fullName evidence="3">Uncharacterized protein</fullName>
    </submittedName>
</protein>
<keyword evidence="4" id="KW-1185">Reference proteome</keyword>
<dbReference type="Proteomes" id="UP000186583">
    <property type="component" value="Unassembled WGS sequence"/>
</dbReference>
<feature type="signal peptide" evidence="2">
    <location>
        <begin position="1"/>
        <end position="26"/>
    </location>
</feature>
<feature type="chain" id="PRO_5012909375" evidence="2">
    <location>
        <begin position="27"/>
        <end position="123"/>
    </location>
</feature>
<keyword evidence="2" id="KW-0732">Signal</keyword>
<evidence type="ECO:0000313" key="4">
    <source>
        <dbReference type="Proteomes" id="UP000186583"/>
    </source>
</evidence>
<accession>A0A1Q8RLC0</accession>
<dbReference type="AlphaFoldDB" id="A0A1Q8RLC0"/>
<evidence type="ECO:0000313" key="3">
    <source>
        <dbReference type="EMBL" id="OLN85003.1"/>
    </source>
</evidence>
<reference evidence="3 4" key="1">
    <citation type="submission" date="2016-11" db="EMBL/GenBank/DDBJ databases">
        <title>Draft Genome Assembly of Colletotrichum chlorophyti a pathogen of herbaceous plants.</title>
        <authorList>
            <person name="Gan P."/>
            <person name="Narusaka M."/>
            <person name="Tsushima A."/>
            <person name="Narusaka Y."/>
            <person name="Takano Y."/>
            <person name="Shirasu K."/>
        </authorList>
    </citation>
    <scope>NUCLEOTIDE SEQUENCE [LARGE SCALE GENOMIC DNA]</scope>
    <source>
        <strain evidence="3 4">NTL11</strain>
    </source>
</reference>
<dbReference type="OrthoDB" id="4830746at2759"/>
<feature type="region of interest" description="Disordered" evidence="1">
    <location>
        <begin position="103"/>
        <end position="123"/>
    </location>
</feature>
<organism evidence="3 4">
    <name type="scientific">Colletotrichum chlorophyti</name>
    <dbReference type="NCBI Taxonomy" id="708187"/>
    <lineage>
        <taxon>Eukaryota</taxon>
        <taxon>Fungi</taxon>
        <taxon>Dikarya</taxon>
        <taxon>Ascomycota</taxon>
        <taxon>Pezizomycotina</taxon>
        <taxon>Sordariomycetes</taxon>
        <taxon>Hypocreomycetidae</taxon>
        <taxon>Glomerellales</taxon>
        <taxon>Glomerellaceae</taxon>
        <taxon>Colletotrichum</taxon>
    </lineage>
</organism>
<dbReference type="STRING" id="708187.A0A1Q8RLC0"/>
<sequence>MKGRHIALPGLQGVAMALLAARGAQAKVFCADKNNVVVADTDCDGKAPVNTFFMFNSEAEHAVGSVIDDAEIDKHDSTDVVDRQNARFPPDIYFVELEARSGGFGKRKGKGKRECSDGRTGGG</sequence>
<dbReference type="EMBL" id="MPGH01000185">
    <property type="protein sequence ID" value="OLN85003.1"/>
    <property type="molecule type" value="Genomic_DNA"/>
</dbReference>
<evidence type="ECO:0000256" key="2">
    <source>
        <dbReference type="SAM" id="SignalP"/>
    </source>
</evidence>
<evidence type="ECO:0000256" key="1">
    <source>
        <dbReference type="SAM" id="MobiDB-lite"/>
    </source>
</evidence>
<gene>
    <name evidence="3" type="ORF">CCHL11_03897</name>
</gene>
<comment type="caution">
    <text evidence="3">The sequence shown here is derived from an EMBL/GenBank/DDBJ whole genome shotgun (WGS) entry which is preliminary data.</text>
</comment>
<proteinExistence type="predicted"/>
<name>A0A1Q8RLC0_9PEZI</name>